<dbReference type="RefSeq" id="WP_146851316.1">
    <property type="nucleotide sequence ID" value="NZ_BKAG01000020.1"/>
</dbReference>
<reference evidence="1 2" key="1">
    <citation type="submission" date="2019-07" db="EMBL/GenBank/DDBJ databases">
        <title>Whole genome shotgun sequence of Brevifollis gellanilyticus NBRC 108608.</title>
        <authorList>
            <person name="Hosoyama A."/>
            <person name="Uohara A."/>
            <person name="Ohji S."/>
            <person name="Ichikawa N."/>
        </authorList>
    </citation>
    <scope>NUCLEOTIDE SEQUENCE [LARGE SCALE GENOMIC DNA]</scope>
    <source>
        <strain evidence="1 2">NBRC 108608</strain>
    </source>
</reference>
<comment type="caution">
    <text evidence="1">The sequence shown here is derived from an EMBL/GenBank/DDBJ whole genome shotgun (WGS) entry which is preliminary data.</text>
</comment>
<evidence type="ECO:0000313" key="1">
    <source>
        <dbReference type="EMBL" id="GEP43743.1"/>
    </source>
</evidence>
<gene>
    <name evidence="1" type="ORF">BGE01nite_30340</name>
</gene>
<sequence length="618" mass="67011">MPVTQASSLSVSYPTILPQVQQGGIGEGGDQRLGGMKAEEGGGGIQRAFTPKTTWERFTSRLKHGWEGAKFDTDQGASQAATRFNARHKEFSGKVESLVSRLASGKNSDVSDPDMMATLRNDVKVMHRNAPWASRTDLLSSRMDVELGKLSDDQLTEVSKQLASADTSRLTDKDKVDLQTMQRAVLRQQLARSPEMGTMLGTINHGAPSTVTERNTLVGRLTGLNTQTTQSLTGLNIPARGGNDDIVSGAISIALKRGGYTPAQLGGMNRNLLNVERQLCLDRPLTDKGEVPEIASFQPRMRMLGRAVREEFLQNNVTTFKDDNLRSRMKPIGSGAAHTVSKGEYHQGGGEVSRVHKYDDEQLIHPDGGRFGAPAKLGIDQSNPKLLERAVFTSKLDTRLGFNVSVGTDFARHQDQTGIVMELAGGKTAKDTVGVTGNPGVAQKELMKLQLLDIITGQADRHGGNYLVQTNDQGVITGVKAIDSDFCMGPEPDDASKIVGRHAVHLPGMPPVIDTDMAIAIRGLSDDDVARLCGDMFDDATIAAAKSRLGKLKGHVTKLEQTPGGIIRPDQWGTKEVTEKLENTTVRVGNKDVPTSYWQRDHARMERPFDPFAELGIS</sequence>
<name>A0A512MAK4_9BACT</name>
<dbReference type="AlphaFoldDB" id="A0A512MAK4"/>
<proteinExistence type="predicted"/>
<protein>
    <recommendedName>
        <fullName evidence="3">PI3K/PI4K catalytic domain-containing protein</fullName>
    </recommendedName>
</protein>
<evidence type="ECO:0008006" key="3">
    <source>
        <dbReference type="Google" id="ProtNLM"/>
    </source>
</evidence>
<accession>A0A512MAK4</accession>
<evidence type="ECO:0000313" key="2">
    <source>
        <dbReference type="Proteomes" id="UP000321577"/>
    </source>
</evidence>
<dbReference type="Proteomes" id="UP000321577">
    <property type="component" value="Unassembled WGS sequence"/>
</dbReference>
<dbReference type="OrthoDB" id="199770at2"/>
<organism evidence="1 2">
    <name type="scientific">Brevifollis gellanilyticus</name>
    <dbReference type="NCBI Taxonomy" id="748831"/>
    <lineage>
        <taxon>Bacteria</taxon>
        <taxon>Pseudomonadati</taxon>
        <taxon>Verrucomicrobiota</taxon>
        <taxon>Verrucomicrobiia</taxon>
        <taxon>Verrucomicrobiales</taxon>
        <taxon>Verrucomicrobiaceae</taxon>
    </lineage>
</organism>
<dbReference type="EMBL" id="BKAG01000020">
    <property type="protein sequence ID" value="GEP43743.1"/>
    <property type="molecule type" value="Genomic_DNA"/>
</dbReference>
<keyword evidence="2" id="KW-1185">Reference proteome</keyword>